<dbReference type="InterPro" id="IPR025642">
    <property type="entry name" value="DUF4342"/>
</dbReference>
<dbReference type="AlphaFoldDB" id="A0A2G7HJZ5"/>
<dbReference type="RefSeq" id="WP_099837883.1">
    <property type="nucleotide sequence ID" value="NZ_PEIK01000002.1"/>
</dbReference>
<accession>A0A2G7HJZ5</accession>
<evidence type="ECO:0000313" key="2">
    <source>
        <dbReference type="EMBL" id="PIH05450.1"/>
    </source>
</evidence>
<dbReference type="EMBL" id="PEIK01000002">
    <property type="protein sequence ID" value="PIH05450.1"/>
    <property type="molecule type" value="Genomic_DNA"/>
</dbReference>
<gene>
    <name evidence="2" type="ORF">CS538_02870</name>
</gene>
<dbReference type="Pfam" id="PF14242">
    <property type="entry name" value="DUF4342"/>
    <property type="match status" value="1"/>
</dbReference>
<dbReference type="Proteomes" id="UP000231322">
    <property type="component" value="Unassembled WGS sequence"/>
</dbReference>
<evidence type="ECO:0000259" key="1">
    <source>
        <dbReference type="Pfam" id="PF14242"/>
    </source>
</evidence>
<reference evidence="2 3" key="1">
    <citation type="submission" date="2017-10" db="EMBL/GenBank/DDBJ databases">
        <title>Reclassification of Eubacterium combesii and discrepancies in the nomenclature of botulinum neurotoxin producing clostridia. Request for an Opinion.</title>
        <authorList>
            <person name="Dobritsa A.P."/>
            <person name="Kutumbaka K.K."/>
            <person name="Samadpour M."/>
        </authorList>
    </citation>
    <scope>NUCLEOTIDE SEQUENCE [LARGE SCALE GENOMIC DNA]</scope>
    <source>
        <strain evidence="2 3">DSM 20696</strain>
    </source>
</reference>
<feature type="domain" description="DUF4342" evidence="1">
    <location>
        <begin position="7"/>
        <end position="75"/>
    </location>
</feature>
<keyword evidence="3" id="KW-1185">Reference proteome</keyword>
<sequence>MEIDLEKYTGNKFVDAIKDIVEKGNVTRIKIKADDTLLLDIPVNAGVEGGAIDSVYLPALMTICAAAVVVSTVQVIQVIIERPDGKIEVVDDICQSE</sequence>
<name>A0A2G7HJZ5_9CLOT</name>
<evidence type="ECO:0000313" key="3">
    <source>
        <dbReference type="Proteomes" id="UP000231322"/>
    </source>
</evidence>
<organism evidence="2 3">
    <name type="scientific">Clostridium combesii</name>
    <dbReference type="NCBI Taxonomy" id="39481"/>
    <lineage>
        <taxon>Bacteria</taxon>
        <taxon>Bacillati</taxon>
        <taxon>Bacillota</taxon>
        <taxon>Clostridia</taxon>
        <taxon>Eubacteriales</taxon>
        <taxon>Clostridiaceae</taxon>
        <taxon>Clostridium</taxon>
    </lineage>
</organism>
<protein>
    <recommendedName>
        <fullName evidence="1">DUF4342 domain-containing protein</fullName>
    </recommendedName>
</protein>
<comment type="caution">
    <text evidence="2">The sequence shown here is derived from an EMBL/GenBank/DDBJ whole genome shotgun (WGS) entry which is preliminary data.</text>
</comment>
<proteinExistence type="predicted"/>